<dbReference type="Gene3D" id="3.40.50.620">
    <property type="entry name" value="HUPs"/>
    <property type="match status" value="1"/>
</dbReference>
<comment type="similarity">
    <text evidence="6">Belongs to the tRNA(Ile)-lysidine synthase family.</text>
</comment>
<keyword evidence="4 6" id="KW-0067">ATP-binding</keyword>
<keyword evidence="6" id="KW-0963">Cytoplasm</keyword>
<evidence type="ECO:0000256" key="3">
    <source>
        <dbReference type="ARBA" id="ARBA00022741"/>
    </source>
</evidence>
<comment type="function">
    <text evidence="6">Ligates lysine onto the cytidine present at position 34 of the AUA codon-specific tRNA(Ile) that contains the anticodon CAU, in an ATP-dependent manner. Cytidine is converted to lysidine, thus changing the amino acid specificity of the tRNA from methionine to isoleucine.</text>
</comment>
<dbReference type="AlphaFoldDB" id="A0AA49Q7K4"/>
<gene>
    <name evidence="6 9" type="primary">tilS</name>
    <name evidence="8" type="ORF">Strain138_001237</name>
    <name evidence="9" type="ORF">Strain318_001237</name>
</gene>
<dbReference type="PANTHER" id="PTHR43033:SF1">
    <property type="entry name" value="TRNA(ILE)-LYSIDINE SYNTHASE-RELATED"/>
    <property type="match status" value="1"/>
</dbReference>
<reference evidence="9" key="1">
    <citation type="submission" date="2023-07" db="EMBL/GenBank/DDBJ databases">
        <authorList>
            <person name="Haufschild T."/>
            <person name="Kallscheuer N."/>
            <person name="Hammer J."/>
            <person name="Kohn T."/>
            <person name="Kabuu M."/>
            <person name="Jogler M."/>
            <person name="Wohfarth N."/>
            <person name="Heuer A."/>
            <person name="Rohde M."/>
            <person name="van Teeseling M.C.F."/>
            <person name="Jogler C."/>
        </authorList>
    </citation>
    <scope>NUCLEOTIDE SEQUENCE</scope>
    <source>
        <strain evidence="8">Strain 138</strain>
        <strain evidence="9">Strain 318</strain>
    </source>
</reference>
<proteinExistence type="inferred from homology"/>
<keyword evidence="1 6" id="KW-0436">Ligase</keyword>
<dbReference type="Pfam" id="PF01171">
    <property type="entry name" value="ATP_bind_3"/>
    <property type="match status" value="1"/>
</dbReference>
<dbReference type="GO" id="GO:0005524">
    <property type="term" value="F:ATP binding"/>
    <property type="evidence" value="ECO:0007669"/>
    <property type="project" value="UniProtKB-UniRule"/>
</dbReference>
<sequence>MPTQSEALESVHRSLAELPRGRWLLAVSGGRDSMALLDAFATARGHEVAGVASFDHGTGRAATRAVQLVERTAMALQLPVMTGALGAAGAGDEASWREARWRFLRGWAAELRATVVTAHTWDDQVETVVLRLLRDSGPRGLAGMRVASDVLRPFLALPRETVAAFASARGLTWVEDPSNRSMAFARNRVRHELLPALERASPGFARWCWELSGRAAAWRAQVAAWVDATLSPVLVDAERVAARAGPLRTLDPAGGAVIWPELAARVGLVMDRRGIARVTAWAAGAKAGGRVQLSGGEVLCTASTFVLRRLY</sequence>
<name>A0AA49Q7K4_9BACT</name>
<keyword evidence="3 6" id="KW-0547">Nucleotide-binding</keyword>
<dbReference type="KEGG" id="pspc:Strain318_001237"/>
<comment type="domain">
    <text evidence="6">The N-terminal region contains the highly conserved SGGXDS motif, predicted to be a P-loop motif involved in ATP binding.</text>
</comment>
<evidence type="ECO:0000313" key="8">
    <source>
        <dbReference type="EMBL" id="WKW11966.1"/>
    </source>
</evidence>
<evidence type="ECO:0000259" key="7">
    <source>
        <dbReference type="Pfam" id="PF01171"/>
    </source>
</evidence>
<dbReference type="NCBIfam" id="TIGR02432">
    <property type="entry name" value="lysidine_TilS_N"/>
    <property type="match status" value="1"/>
</dbReference>
<dbReference type="InterPro" id="IPR011063">
    <property type="entry name" value="TilS/TtcA_N"/>
</dbReference>
<protein>
    <recommendedName>
        <fullName evidence="6">tRNA(Ile)-lysidine synthase</fullName>
        <ecNumber evidence="6">6.3.4.19</ecNumber>
    </recommendedName>
    <alternativeName>
        <fullName evidence="6">tRNA(Ile)-2-lysyl-cytidine synthase</fullName>
    </alternativeName>
    <alternativeName>
        <fullName evidence="6">tRNA(Ile)-lysidine synthetase</fullName>
    </alternativeName>
</protein>
<accession>A0AA49Q7K4</accession>
<evidence type="ECO:0000256" key="6">
    <source>
        <dbReference type="HAMAP-Rule" id="MF_01161"/>
    </source>
</evidence>
<dbReference type="GO" id="GO:0032267">
    <property type="term" value="F:tRNA(Ile)-lysidine synthase activity"/>
    <property type="evidence" value="ECO:0007669"/>
    <property type="project" value="UniProtKB-EC"/>
</dbReference>
<evidence type="ECO:0000256" key="4">
    <source>
        <dbReference type="ARBA" id="ARBA00022840"/>
    </source>
</evidence>
<dbReference type="InterPro" id="IPR012094">
    <property type="entry name" value="tRNA_Ile_lys_synt"/>
</dbReference>
<dbReference type="HAMAP" id="MF_01161">
    <property type="entry name" value="tRNA_Ile_lys_synt"/>
    <property type="match status" value="1"/>
</dbReference>
<comment type="subcellular location">
    <subcellularLocation>
        <location evidence="6">Cytoplasm</location>
    </subcellularLocation>
</comment>
<dbReference type="PANTHER" id="PTHR43033">
    <property type="entry name" value="TRNA(ILE)-LYSIDINE SYNTHASE-RELATED"/>
    <property type="match status" value="1"/>
</dbReference>
<feature type="binding site" evidence="6">
    <location>
        <begin position="28"/>
        <end position="33"/>
    </location>
    <ligand>
        <name>ATP</name>
        <dbReference type="ChEBI" id="CHEBI:30616"/>
    </ligand>
</feature>
<dbReference type="Proteomes" id="UP001229955">
    <property type="component" value="Chromosome"/>
</dbReference>
<keyword evidence="2 6" id="KW-0819">tRNA processing</keyword>
<dbReference type="EC" id="6.3.4.19" evidence="6"/>
<dbReference type="GO" id="GO:0006400">
    <property type="term" value="P:tRNA modification"/>
    <property type="evidence" value="ECO:0007669"/>
    <property type="project" value="UniProtKB-UniRule"/>
</dbReference>
<dbReference type="RefSeq" id="WP_367887645.1">
    <property type="nucleotide sequence ID" value="NZ_CP130612.1"/>
</dbReference>
<evidence type="ECO:0000313" key="10">
    <source>
        <dbReference type="Proteomes" id="UP001229955"/>
    </source>
</evidence>
<evidence type="ECO:0000256" key="1">
    <source>
        <dbReference type="ARBA" id="ARBA00022598"/>
    </source>
</evidence>
<dbReference type="SUPFAM" id="SSF52402">
    <property type="entry name" value="Adenine nucleotide alpha hydrolases-like"/>
    <property type="match status" value="1"/>
</dbReference>
<accession>A0AA49Q4L4</accession>
<comment type="catalytic activity">
    <reaction evidence="5 6">
        <text>cytidine(34) in tRNA(Ile2) + L-lysine + ATP = lysidine(34) in tRNA(Ile2) + AMP + diphosphate + H(+)</text>
        <dbReference type="Rhea" id="RHEA:43744"/>
        <dbReference type="Rhea" id="RHEA-COMP:10625"/>
        <dbReference type="Rhea" id="RHEA-COMP:10670"/>
        <dbReference type="ChEBI" id="CHEBI:15378"/>
        <dbReference type="ChEBI" id="CHEBI:30616"/>
        <dbReference type="ChEBI" id="CHEBI:32551"/>
        <dbReference type="ChEBI" id="CHEBI:33019"/>
        <dbReference type="ChEBI" id="CHEBI:82748"/>
        <dbReference type="ChEBI" id="CHEBI:83665"/>
        <dbReference type="ChEBI" id="CHEBI:456215"/>
        <dbReference type="EC" id="6.3.4.19"/>
    </reaction>
</comment>
<dbReference type="InterPro" id="IPR012795">
    <property type="entry name" value="tRNA_Ile_lys_synt_N"/>
</dbReference>
<organism evidence="9 10">
    <name type="scientific">Pseudogemmatithrix spongiicola</name>
    <dbReference type="NCBI Taxonomy" id="3062599"/>
    <lineage>
        <taxon>Bacteria</taxon>
        <taxon>Pseudomonadati</taxon>
        <taxon>Gemmatimonadota</taxon>
        <taxon>Gemmatimonadia</taxon>
        <taxon>Gemmatimonadales</taxon>
        <taxon>Gemmatimonadaceae</taxon>
        <taxon>Pseudogemmatithrix</taxon>
    </lineage>
</organism>
<feature type="domain" description="tRNA(Ile)-lysidine/2-thiocytidine synthase N-terminal" evidence="7">
    <location>
        <begin position="23"/>
        <end position="192"/>
    </location>
</feature>
<dbReference type="EMBL" id="CP130613">
    <property type="protein sequence ID" value="WKW14876.1"/>
    <property type="molecule type" value="Genomic_DNA"/>
</dbReference>
<dbReference type="GO" id="GO:0005737">
    <property type="term" value="C:cytoplasm"/>
    <property type="evidence" value="ECO:0007669"/>
    <property type="project" value="UniProtKB-SubCell"/>
</dbReference>
<evidence type="ECO:0000256" key="2">
    <source>
        <dbReference type="ARBA" id="ARBA00022694"/>
    </source>
</evidence>
<dbReference type="EMBL" id="CP130612">
    <property type="protein sequence ID" value="WKW11966.1"/>
    <property type="molecule type" value="Genomic_DNA"/>
</dbReference>
<dbReference type="InterPro" id="IPR014729">
    <property type="entry name" value="Rossmann-like_a/b/a_fold"/>
</dbReference>
<keyword evidence="10" id="KW-1185">Reference proteome</keyword>
<evidence type="ECO:0000256" key="5">
    <source>
        <dbReference type="ARBA" id="ARBA00048539"/>
    </source>
</evidence>
<evidence type="ECO:0000313" key="9">
    <source>
        <dbReference type="EMBL" id="WKW14876.1"/>
    </source>
</evidence>
<dbReference type="CDD" id="cd01992">
    <property type="entry name" value="TilS_N"/>
    <property type="match status" value="1"/>
</dbReference>